<evidence type="ECO:0000256" key="6">
    <source>
        <dbReference type="SAM" id="MobiDB-lite"/>
    </source>
</evidence>
<proteinExistence type="inferred from homology"/>
<feature type="compositionally biased region" description="Basic and acidic residues" evidence="6">
    <location>
        <begin position="16"/>
        <end position="31"/>
    </location>
</feature>
<dbReference type="GO" id="GO:0006270">
    <property type="term" value="P:DNA replication initiation"/>
    <property type="evidence" value="ECO:0007669"/>
    <property type="project" value="TreeGrafter"/>
</dbReference>
<evidence type="ECO:0000256" key="2">
    <source>
        <dbReference type="ARBA" id="ARBA00007797"/>
    </source>
</evidence>
<feature type="region of interest" description="Disordered" evidence="6">
    <location>
        <begin position="637"/>
        <end position="659"/>
    </location>
</feature>
<dbReference type="VEuPathDB" id="FungiDB:SeMB42_g05382"/>
<dbReference type="Gene3D" id="3.30.160.60">
    <property type="entry name" value="Classic Zinc Finger"/>
    <property type="match status" value="1"/>
</dbReference>
<dbReference type="SUPFAM" id="SSF57667">
    <property type="entry name" value="beta-beta-alpha zinc fingers"/>
    <property type="match status" value="1"/>
</dbReference>
<feature type="region of interest" description="Disordered" evidence="6">
    <location>
        <begin position="350"/>
        <end position="384"/>
    </location>
</feature>
<dbReference type="FunFam" id="3.30.160.60:FF:002461">
    <property type="entry name" value="Zinc finger matrin-type protein 2"/>
    <property type="match status" value="1"/>
</dbReference>
<dbReference type="InterPro" id="IPR016903">
    <property type="entry name" value="Nucleolar_cplx-assoc_3"/>
</dbReference>
<organism evidence="8 9">
    <name type="scientific">Synchytrium endobioticum</name>
    <dbReference type="NCBI Taxonomy" id="286115"/>
    <lineage>
        <taxon>Eukaryota</taxon>
        <taxon>Fungi</taxon>
        <taxon>Fungi incertae sedis</taxon>
        <taxon>Chytridiomycota</taxon>
        <taxon>Chytridiomycota incertae sedis</taxon>
        <taxon>Chytridiomycetes</taxon>
        <taxon>Synchytriales</taxon>
        <taxon>Synchytriaceae</taxon>
        <taxon>Synchytrium</taxon>
    </lineage>
</organism>
<feature type="region of interest" description="Disordered" evidence="6">
    <location>
        <begin position="166"/>
        <end position="203"/>
    </location>
</feature>
<evidence type="ECO:0000259" key="7">
    <source>
        <dbReference type="SMART" id="SM00451"/>
    </source>
</evidence>
<evidence type="ECO:0000256" key="4">
    <source>
        <dbReference type="ARBA" id="ARBA00023242"/>
    </source>
</evidence>
<gene>
    <name evidence="8" type="ORF">SeMB42_g05382</name>
</gene>
<dbReference type="Proteomes" id="UP000317494">
    <property type="component" value="Unassembled WGS sequence"/>
</dbReference>
<feature type="compositionally biased region" description="Basic and acidic residues" evidence="6">
    <location>
        <begin position="639"/>
        <end position="655"/>
    </location>
</feature>
<dbReference type="SMART" id="SM00451">
    <property type="entry name" value="ZnF_U1"/>
    <property type="match status" value="1"/>
</dbReference>
<protein>
    <recommendedName>
        <fullName evidence="7">U1-type domain-containing protein</fullName>
    </recommendedName>
</protein>
<keyword evidence="3 5" id="KW-0175">Coiled coil</keyword>
<keyword evidence="9" id="KW-1185">Reference proteome</keyword>
<dbReference type="InterPro" id="IPR011501">
    <property type="entry name" value="Noc3_N"/>
</dbReference>
<dbReference type="Pfam" id="PF12874">
    <property type="entry name" value="zf-met"/>
    <property type="match status" value="1"/>
</dbReference>
<dbReference type="GO" id="GO:0008270">
    <property type="term" value="F:zinc ion binding"/>
    <property type="evidence" value="ECO:0007669"/>
    <property type="project" value="InterPro"/>
</dbReference>
<evidence type="ECO:0000313" key="8">
    <source>
        <dbReference type="EMBL" id="TPX41844.1"/>
    </source>
</evidence>
<feature type="coiled-coil region" evidence="5">
    <location>
        <begin position="659"/>
        <end position="693"/>
    </location>
</feature>
<keyword evidence="4" id="KW-0539">Nucleus</keyword>
<feature type="region of interest" description="Disordered" evidence="6">
    <location>
        <begin position="1"/>
        <end position="65"/>
    </location>
</feature>
<feature type="compositionally biased region" description="Basic and acidic residues" evidence="6">
    <location>
        <begin position="166"/>
        <end position="192"/>
    </location>
</feature>
<dbReference type="InterPro" id="IPR005612">
    <property type="entry name" value="CCAAT-binding_factor"/>
</dbReference>
<name>A0A507CRR8_9FUNG</name>
<dbReference type="InterPro" id="IPR003604">
    <property type="entry name" value="Matrin/U1-like-C_Znf_C2H2"/>
</dbReference>
<dbReference type="SUPFAM" id="SSF48371">
    <property type="entry name" value="ARM repeat"/>
    <property type="match status" value="1"/>
</dbReference>
<dbReference type="Pfam" id="PF07540">
    <property type="entry name" value="NOC3p"/>
    <property type="match status" value="1"/>
</dbReference>
<reference evidence="8 9" key="1">
    <citation type="journal article" date="2019" name="Sci. Rep.">
        <title>Comparative genomics of chytrid fungi reveal insights into the obligate biotrophic and pathogenic lifestyle of Synchytrium endobioticum.</title>
        <authorList>
            <person name="van de Vossenberg B.T.L.H."/>
            <person name="Warris S."/>
            <person name="Nguyen H.D.T."/>
            <person name="van Gent-Pelzer M.P.E."/>
            <person name="Joly D.L."/>
            <person name="van de Geest H.C."/>
            <person name="Bonants P.J.M."/>
            <person name="Smith D.S."/>
            <person name="Levesque C.A."/>
            <person name="van der Lee T.A.J."/>
        </authorList>
    </citation>
    <scope>NUCLEOTIDE SEQUENCE [LARGE SCALE GENOMIC DNA]</scope>
    <source>
        <strain evidence="8 9">MB42</strain>
    </source>
</reference>
<dbReference type="PANTHER" id="PTHR14428:SF5">
    <property type="entry name" value="NUCLEOLAR COMPLEX PROTEIN 3 HOMOLOG"/>
    <property type="match status" value="1"/>
</dbReference>
<comment type="similarity">
    <text evidence="2">Belongs to the CBF/MAK21 family.</text>
</comment>
<dbReference type="Pfam" id="PF03914">
    <property type="entry name" value="CBF"/>
    <property type="match status" value="1"/>
</dbReference>
<dbReference type="InterPro" id="IPR036236">
    <property type="entry name" value="Znf_C2H2_sf"/>
</dbReference>
<dbReference type="InterPro" id="IPR013087">
    <property type="entry name" value="Znf_C2H2_type"/>
</dbReference>
<dbReference type="PANTHER" id="PTHR14428">
    <property type="entry name" value="NUCLEOLAR COMPLEX PROTEIN 3"/>
    <property type="match status" value="1"/>
</dbReference>
<dbReference type="GO" id="GO:0005730">
    <property type="term" value="C:nucleolus"/>
    <property type="evidence" value="ECO:0007669"/>
    <property type="project" value="UniProtKB-SubCell"/>
</dbReference>
<evidence type="ECO:0000256" key="1">
    <source>
        <dbReference type="ARBA" id="ARBA00004604"/>
    </source>
</evidence>
<sequence length="1019" mass="114611">MSFKGVYGASTGGDTGFRRTWDKEKYRKPTDIEEEEQPVKKKKNTSRSDKHQDDEDAEPIEPQLLKARDTKVDLETHLNKVQVVTVTGDSKQPGYYCDVCDCTLKDSVAYLDHINGRRHQAGLGYSMRVERSSVEQVKAKLASLKRKQEVPVQEYDLEKRVEQIKREEEADKKARKQEKKEQKQKAREKAVAAEKSNGNGDELEMDPEMAAMMGFGGFNSTAHRISIVTMRKKSKVGRQKRRPFVHELGNDDDVVLSDEDERLLDEHGEAVRFLVRLNPSLLTNQGGVDGIYDSHGEVHEDHLETRYELMLAGKLSKEEYNSDAVGRLPVKMDDGRFVANQEKLEAPEVNLKGTINPKGKKAKMEKEHRLPPSPPPSYSSDNEDNVPSCIIRSINLANQTPEERQMSQHEALASLASAIVADPEKNIHSLKILREIAQRPDVKLRKLAFLTQLTVYKDIIPGYRIRPLSEAEKSAKVSKEVKKLRTFEQMLLSQYQAYLQSLDSVINAVRKKTSKHSHNGNREMDDAAQAVSLALVAINCLAELATTATHFNFRSNVLKALVERMTDTPDSPLAEAIPKCCQALQTVFQHDESGEASLEAVKMLAEGIKTRKFRVTEKVLETFLSLRLREELPTISDASKQEKASRKRKRDEPHVSRKMKKVYKKNGELQQELKEAEAEVDKEERQKLHTETLKHVFATYFRVLKHAEDSPLLPAVLEGLAKFSHLINVDFFSDLLTILRKLSASQHEAYQTSTSDKNHHNASSSLHCVVAAFRLLSGQGEVLNVDLKDFSIALYQQLPEMVVHPSSPLSISVNLDARKDLVLLLLTGLELMLLKKKQVPIDRVAAFAKRVASLSTQLPSHGTMACLGILRSLLIKYPKLGLMLDAEGRIGTGEYKAMLDDPDLCNAFATSLYEFHTLRYHYHPYVRDMARHVASLTFSETAILPTVMPSTAMTMGPTEMYEKFGRPLFDPPLTKPSKNIASGRKKSPKAPLVSFLDGVIGVDNSNDAAEPYFGVAWSR</sequence>
<comment type="subcellular location">
    <subcellularLocation>
        <location evidence="1">Nucleus</location>
        <location evidence="1">Nucleolus</location>
    </subcellularLocation>
</comment>
<dbReference type="AlphaFoldDB" id="A0A507CRR8"/>
<evidence type="ECO:0000313" key="9">
    <source>
        <dbReference type="Proteomes" id="UP000317494"/>
    </source>
</evidence>
<feature type="domain" description="U1-type" evidence="7">
    <location>
        <begin position="92"/>
        <end position="126"/>
    </location>
</feature>
<dbReference type="STRING" id="286115.A0A507CRR8"/>
<evidence type="ECO:0000256" key="5">
    <source>
        <dbReference type="SAM" id="Coils"/>
    </source>
</evidence>
<dbReference type="GO" id="GO:0003682">
    <property type="term" value="F:chromatin binding"/>
    <property type="evidence" value="ECO:0007669"/>
    <property type="project" value="TreeGrafter"/>
</dbReference>
<evidence type="ECO:0000256" key="3">
    <source>
        <dbReference type="ARBA" id="ARBA00023054"/>
    </source>
</evidence>
<dbReference type="EMBL" id="QEAN01000254">
    <property type="protein sequence ID" value="TPX41844.1"/>
    <property type="molecule type" value="Genomic_DNA"/>
</dbReference>
<dbReference type="GO" id="GO:0003676">
    <property type="term" value="F:nucleic acid binding"/>
    <property type="evidence" value="ECO:0007669"/>
    <property type="project" value="InterPro"/>
</dbReference>
<dbReference type="InterPro" id="IPR016024">
    <property type="entry name" value="ARM-type_fold"/>
</dbReference>
<comment type="caution">
    <text evidence="8">The sequence shown here is derived from an EMBL/GenBank/DDBJ whole genome shotgun (WGS) entry which is preliminary data.</text>
</comment>
<accession>A0A507CRR8</accession>